<evidence type="ECO:0000256" key="1">
    <source>
        <dbReference type="SAM" id="Phobius"/>
    </source>
</evidence>
<keyword evidence="1" id="KW-1133">Transmembrane helix</keyword>
<comment type="caution">
    <text evidence="2">The sequence shown here is derived from an EMBL/GenBank/DDBJ whole genome shotgun (WGS) entry which is preliminary data.</text>
</comment>
<dbReference type="Proteomes" id="UP000177124">
    <property type="component" value="Unassembled WGS sequence"/>
</dbReference>
<name>A0A1F5GD12_9BACT</name>
<evidence type="ECO:0000313" key="2">
    <source>
        <dbReference type="EMBL" id="OGD89735.1"/>
    </source>
</evidence>
<organism evidence="2 3">
    <name type="scientific">Candidatus Curtissbacteria bacterium RIFCSPHIGHO2_02_FULL_42_15</name>
    <dbReference type="NCBI Taxonomy" id="1797716"/>
    <lineage>
        <taxon>Bacteria</taxon>
        <taxon>Candidatus Curtissiibacteriota</taxon>
    </lineage>
</organism>
<gene>
    <name evidence="2" type="ORF">A3D07_03830</name>
</gene>
<reference evidence="2 3" key="1">
    <citation type="journal article" date="2016" name="Nat. Commun.">
        <title>Thousands of microbial genomes shed light on interconnected biogeochemical processes in an aquifer system.</title>
        <authorList>
            <person name="Anantharaman K."/>
            <person name="Brown C.T."/>
            <person name="Hug L.A."/>
            <person name="Sharon I."/>
            <person name="Castelle C.J."/>
            <person name="Probst A.J."/>
            <person name="Thomas B.C."/>
            <person name="Singh A."/>
            <person name="Wilkins M.J."/>
            <person name="Karaoz U."/>
            <person name="Brodie E.L."/>
            <person name="Williams K.H."/>
            <person name="Hubbard S.S."/>
            <person name="Banfield J.F."/>
        </authorList>
    </citation>
    <scope>NUCLEOTIDE SEQUENCE [LARGE SCALE GENOMIC DNA]</scope>
</reference>
<feature type="transmembrane region" description="Helical" evidence="1">
    <location>
        <begin position="58"/>
        <end position="81"/>
    </location>
</feature>
<protein>
    <submittedName>
        <fullName evidence="2">Uncharacterized protein</fullName>
    </submittedName>
</protein>
<keyword evidence="1" id="KW-0812">Transmembrane</keyword>
<sequence>MEAIQSFGGIAIGYWFYHLLTQPLKFKNKLPQIKIKALEFLPSLKIKLKNHIIHIHHWIFLSAIFVVLLTITTGFAQLLIFKSFCVGGIIQGFTYSDRFKIIIKN</sequence>
<keyword evidence="1" id="KW-0472">Membrane</keyword>
<evidence type="ECO:0000313" key="3">
    <source>
        <dbReference type="Proteomes" id="UP000177124"/>
    </source>
</evidence>
<proteinExistence type="predicted"/>
<dbReference type="AlphaFoldDB" id="A0A1F5GD12"/>
<accession>A0A1F5GD12</accession>
<dbReference type="EMBL" id="MFBF01000066">
    <property type="protein sequence ID" value="OGD89735.1"/>
    <property type="molecule type" value="Genomic_DNA"/>
</dbReference>